<feature type="compositionally biased region" description="Polar residues" evidence="5">
    <location>
        <begin position="336"/>
        <end position="357"/>
    </location>
</feature>
<proteinExistence type="predicted"/>
<evidence type="ECO:0008006" key="9">
    <source>
        <dbReference type="Google" id="ProtNLM"/>
    </source>
</evidence>
<feature type="region of interest" description="Disordered" evidence="5">
    <location>
        <begin position="377"/>
        <end position="397"/>
    </location>
</feature>
<feature type="transmembrane region" description="Helical" evidence="6">
    <location>
        <begin position="501"/>
        <end position="517"/>
    </location>
</feature>
<feature type="compositionally biased region" description="Basic and acidic residues" evidence="5">
    <location>
        <begin position="271"/>
        <end position="283"/>
    </location>
</feature>
<keyword evidence="4 6" id="KW-0472">Membrane</keyword>
<dbReference type="PANTHER" id="PTHR31794:SF2">
    <property type="entry name" value="AUXIN EFFLUX TRANSPORTER FAMILY PROTEIN (EUROFUNG)"/>
    <property type="match status" value="1"/>
</dbReference>
<gene>
    <name evidence="7" type="ORF">LTR77_010686</name>
</gene>
<dbReference type="GeneID" id="89932011"/>
<accession>A0AAV9NYJ3</accession>
<feature type="transmembrane region" description="Helical" evidence="6">
    <location>
        <begin position="147"/>
        <end position="172"/>
    </location>
</feature>
<feature type="region of interest" description="Disordered" evidence="5">
    <location>
        <begin position="263"/>
        <end position="361"/>
    </location>
</feature>
<dbReference type="EMBL" id="JAVRRT010000025">
    <property type="protein sequence ID" value="KAK5163504.1"/>
    <property type="molecule type" value="Genomic_DNA"/>
</dbReference>
<evidence type="ECO:0000313" key="7">
    <source>
        <dbReference type="EMBL" id="KAK5163504.1"/>
    </source>
</evidence>
<feature type="transmembrane region" description="Helical" evidence="6">
    <location>
        <begin position="79"/>
        <end position="104"/>
    </location>
</feature>
<reference evidence="7 8" key="1">
    <citation type="submission" date="2023-08" db="EMBL/GenBank/DDBJ databases">
        <title>Black Yeasts Isolated from many extreme environments.</title>
        <authorList>
            <person name="Coleine C."/>
            <person name="Stajich J.E."/>
            <person name="Selbmann L."/>
        </authorList>
    </citation>
    <scope>NUCLEOTIDE SEQUENCE [LARGE SCALE GENOMIC DNA]</scope>
    <source>
        <strain evidence="7 8">CCFEE 5935</strain>
    </source>
</reference>
<keyword evidence="2 6" id="KW-0812">Transmembrane</keyword>
<evidence type="ECO:0000256" key="2">
    <source>
        <dbReference type="ARBA" id="ARBA00022692"/>
    </source>
</evidence>
<dbReference type="Pfam" id="PF03547">
    <property type="entry name" value="Mem_trans"/>
    <property type="match status" value="1"/>
</dbReference>
<dbReference type="GO" id="GO:0055085">
    <property type="term" value="P:transmembrane transport"/>
    <property type="evidence" value="ECO:0007669"/>
    <property type="project" value="InterPro"/>
</dbReference>
<evidence type="ECO:0000256" key="6">
    <source>
        <dbReference type="SAM" id="Phobius"/>
    </source>
</evidence>
<dbReference type="InterPro" id="IPR004776">
    <property type="entry name" value="Mem_transp_PIN-like"/>
</dbReference>
<protein>
    <recommendedName>
        <fullName evidence="9">PIN-like protein</fullName>
    </recommendedName>
</protein>
<feature type="compositionally biased region" description="Polar residues" evidence="5">
    <location>
        <begin position="377"/>
        <end position="394"/>
    </location>
</feature>
<keyword evidence="3 6" id="KW-1133">Transmembrane helix</keyword>
<evidence type="ECO:0000256" key="5">
    <source>
        <dbReference type="SAM" id="MobiDB-lite"/>
    </source>
</evidence>
<evidence type="ECO:0000313" key="8">
    <source>
        <dbReference type="Proteomes" id="UP001337655"/>
    </source>
</evidence>
<dbReference type="PANTHER" id="PTHR31794">
    <property type="entry name" value="AUXIN EFFLUX TRANSPORTER FAMILY PROTEIN (EUROFUNG)"/>
    <property type="match status" value="1"/>
</dbReference>
<name>A0AAV9NYJ3_9PEZI</name>
<evidence type="ECO:0000256" key="4">
    <source>
        <dbReference type="ARBA" id="ARBA00023136"/>
    </source>
</evidence>
<feature type="transmembrane region" description="Helical" evidence="6">
    <location>
        <begin position="116"/>
        <end position="135"/>
    </location>
</feature>
<dbReference type="GO" id="GO:0005783">
    <property type="term" value="C:endoplasmic reticulum"/>
    <property type="evidence" value="ECO:0007669"/>
    <property type="project" value="TreeGrafter"/>
</dbReference>
<organism evidence="7 8">
    <name type="scientific">Saxophila tyrrhenica</name>
    <dbReference type="NCBI Taxonomy" id="1690608"/>
    <lineage>
        <taxon>Eukaryota</taxon>
        <taxon>Fungi</taxon>
        <taxon>Dikarya</taxon>
        <taxon>Ascomycota</taxon>
        <taxon>Pezizomycotina</taxon>
        <taxon>Dothideomycetes</taxon>
        <taxon>Dothideomycetidae</taxon>
        <taxon>Mycosphaerellales</taxon>
        <taxon>Extremaceae</taxon>
        <taxon>Saxophila</taxon>
    </lineage>
</organism>
<evidence type="ECO:0000256" key="3">
    <source>
        <dbReference type="ARBA" id="ARBA00022989"/>
    </source>
</evidence>
<feature type="transmembrane region" description="Helical" evidence="6">
    <location>
        <begin position="538"/>
        <end position="562"/>
    </location>
</feature>
<keyword evidence="8" id="KW-1185">Reference proteome</keyword>
<dbReference type="AlphaFoldDB" id="A0AAV9NYJ3"/>
<dbReference type="GO" id="GO:0016020">
    <property type="term" value="C:membrane"/>
    <property type="evidence" value="ECO:0007669"/>
    <property type="project" value="UniProtKB-SubCell"/>
</dbReference>
<evidence type="ECO:0000256" key="1">
    <source>
        <dbReference type="ARBA" id="ARBA00004141"/>
    </source>
</evidence>
<feature type="transmembrane region" description="Helical" evidence="6">
    <location>
        <begin position="574"/>
        <end position="595"/>
    </location>
</feature>
<sequence>MPSFFQSPASFRVRSLADSITDSGLNYNSRRSIPSPSAGDAQLPLLMATALTNVTMAAASSATGADFNILNDHSSHPNFLHLAGLVCEAVLEVVFVALPGYIAAAVGMFNTENQKFVAELNVLVFTPCLIFTKLASQLNAEKLADLAVIPVIFITQTLISFASAHLMAMLFGFRGKAKRRQKNFIVAMGVFGNSNSLPISLVLSLSHTISGLHWDKVPGDNDNEVGARGILYLLIFQQLGQLVRWTWGFNVLLKPKSAYEEEDKAAEEANAEDRIAEEGRYTDDSGSQEDLLVGAKKNGKPTDSGFGSGTQTPASSASTTSSEGDDEDTPLMVGATPTNGNLTNEPDDISPSSSKSTGAAPDGALYQRARSQNHITTFPNFSQTSGPASPQDHSAQPWHKRAYHNLLTTLKSLSTRLSASLAKFGHALFTRLPSPLQTFLTTLHNYNARFWRGVWRQMNPPLWAMLLALLVASIPALQRLFFTPGTLVANSVTRAIQQSGSVAVPLILVVLGANLARSTLPQDQLATSPEEKAEERKLLIASLISRMVLPTIIMAPILALMAKFLPISILDDPIFIIVCFLLTGAPSALQLAQICQINEVFMGAMSSLLLASYVGAIFPSTLVLVLLALEVVEWTSGDAGGLRGEICEALDGGKERVEEHVGMEGFEGRKGGVLVSHDRHDTTSKVFFDLHILA</sequence>
<feature type="transmembrane region" description="Helical" evidence="6">
    <location>
        <begin position="607"/>
        <end position="629"/>
    </location>
</feature>
<dbReference type="Proteomes" id="UP001337655">
    <property type="component" value="Unassembled WGS sequence"/>
</dbReference>
<feature type="compositionally biased region" description="Low complexity" evidence="5">
    <location>
        <begin position="309"/>
        <end position="322"/>
    </location>
</feature>
<feature type="transmembrane region" description="Helical" evidence="6">
    <location>
        <begin position="462"/>
        <end position="481"/>
    </location>
</feature>
<dbReference type="RefSeq" id="XP_064653981.1">
    <property type="nucleotide sequence ID" value="XM_064807903.1"/>
</dbReference>
<comment type="subcellular location">
    <subcellularLocation>
        <location evidence="1">Membrane</location>
        <topology evidence="1">Multi-pass membrane protein</topology>
    </subcellularLocation>
</comment>
<comment type="caution">
    <text evidence="7">The sequence shown here is derived from an EMBL/GenBank/DDBJ whole genome shotgun (WGS) entry which is preliminary data.</text>
</comment>